<organism evidence="5 6">
    <name type="scientific">Spizellomyces punctatus (strain DAOM BR117)</name>
    <dbReference type="NCBI Taxonomy" id="645134"/>
    <lineage>
        <taxon>Eukaryota</taxon>
        <taxon>Fungi</taxon>
        <taxon>Fungi incertae sedis</taxon>
        <taxon>Chytridiomycota</taxon>
        <taxon>Chytridiomycota incertae sedis</taxon>
        <taxon>Chytridiomycetes</taxon>
        <taxon>Spizellomycetales</taxon>
        <taxon>Spizellomycetaceae</taxon>
        <taxon>Spizellomyces</taxon>
    </lineage>
</organism>
<dbReference type="InParanoid" id="A0A0L0HW83"/>
<dbReference type="SUPFAM" id="SSF56219">
    <property type="entry name" value="DNase I-like"/>
    <property type="match status" value="1"/>
</dbReference>
<feature type="compositionally biased region" description="Polar residues" evidence="3">
    <location>
        <begin position="18"/>
        <end position="28"/>
    </location>
</feature>
<protein>
    <recommendedName>
        <fullName evidence="4">Endonuclease/exonuclease/phosphatase domain-containing protein</fullName>
    </recommendedName>
</protein>
<dbReference type="PANTHER" id="PTHR12121">
    <property type="entry name" value="CARBON CATABOLITE REPRESSOR PROTEIN 4"/>
    <property type="match status" value="1"/>
</dbReference>
<evidence type="ECO:0000256" key="2">
    <source>
        <dbReference type="ARBA" id="ARBA00022801"/>
    </source>
</evidence>
<dbReference type="OrthoDB" id="428734at2759"/>
<sequence length="485" mass="54448">MAGVENVTSVAKPEADTTVPSSSTMSETATKDARRAARLEKRKQGHRTHTIPIPSPPRAPTPPPRRMIPVTKRPIPRPTTLTASATPLRSLTIMTYNILAQCLCRRELYPYCGKNDLKGKTRFPMIIEEITKRHRPDIACLQEVDHFDDLLAPELQSAGYDYEYLKKNPEKEFGHGLCILWKKEMFSKHKYQSIFFDDSPLTHPTPVTPVTHNIGQLLALKFLLPSAPAAHGGVPGVVITNSHLYWRPRAQYEKLRQAYVLLEEVVRFKRNIEEEEQPYPSERPTAGDSLRSWPIFLCGDWNTSPEDGLYRCLTKQPLTADQRAKLEPTNNSEDSSDAGDEPILPPVSEAVTNAKPVENPVPTPVLVSHISNLPRLHSCYSTYRETDENHPVNPDWTEGDLWEGEPTYTNFSTWKGTLDYIFVADESAKSSTGGAESDSTQRRIPTAAQVSKVLDIPHAQYLAPGLPNPHFPSDHVCLMAELKLY</sequence>
<dbReference type="EMBL" id="KQ257450">
    <property type="protein sequence ID" value="KND05165.1"/>
    <property type="molecule type" value="Genomic_DNA"/>
</dbReference>
<dbReference type="OMA" id="PEISNWA"/>
<dbReference type="RefSeq" id="XP_016613204.1">
    <property type="nucleotide sequence ID" value="XM_016749162.1"/>
</dbReference>
<dbReference type="eggNOG" id="KOG2338">
    <property type="taxonomic scope" value="Eukaryota"/>
</dbReference>
<evidence type="ECO:0000256" key="1">
    <source>
        <dbReference type="ARBA" id="ARBA00010774"/>
    </source>
</evidence>
<evidence type="ECO:0000256" key="3">
    <source>
        <dbReference type="SAM" id="MobiDB-lite"/>
    </source>
</evidence>
<feature type="compositionally biased region" description="Basic and acidic residues" evidence="3">
    <location>
        <begin position="29"/>
        <end position="39"/>
    </location>
</feature>
<dbReference type="Pfam" id="PF03372">
    <property type="entry name" value="Exo_endo_phos"/>
    <property type="match status" value="1"/>
</dbReference>
<evidence type="ECO:0000313" key="5">
    <source>
        <dbReference type="EMBL" id="KND05165.1"/>
    </source>
</evidence>
<feature type="domain" description="Endonuclease/exonuclease/phosphatase" evidence="4">
    <location>
        <begin position="94"/>
        <end position="475"/>
    </location>
</feature>
<dbReference type="InterPro" id="IPR050410">
    <property type="entry name" value="CCR4/nocturin_mRNA_transcr"/>
</dbReference>
<keyword evidence="2" id="KW-0378">Hydrolase</keyword>
<dbReference type="PANTHER" id="PTHR12121:SF45">
    <property type="entry name" value="NOCTURNIN"/>
    <property type="match status" value="1"/>
</dbReference>
<gene>
    <name evidence="5" type="ORF">SPPG_00833</name>
</gene>
<reference evidence="5 6" key="1">
    <citation type="submission" date="2009-08" db="EMBL/GenBank/DDBJ databases">
        <title>The Genome Sequence of Spizellomyces punctatus strain DAOM BR117.</title>
        <authorList>
            <consortium name="The Broad Institute Genome Sequencing Platform"/>
            <person name="Russ C."/>
            <person name="Cuomo C."/>
            <person name="Shea T."/>
            <person name="Young S.K."/>
            <person name="Zeng Q."/>
            <person name="Koehrsen M."/>
            <person name="Haas B."/>
            <person name="Borodovsky M."/>
            <person name="Guigo R."/>
            <person name="Alvarado L."/>
            <person name="Berlin A."/>
            <person name="Bochicchio J."/>
            <person name="Borenstein D."/>
            <person name="Chapman S."/>
            <person name="Chen Z."/>
            <person name="Engels R."/>
            <person name="Freedman E."/>
            <person name="Gellesch M."/>
            <person name="Goldberg J."/>
            <person name="Griggs A."/>
            <person name="Gujja S."/>
            <person name="Heiman D."/>
            <person name="Hepburn T."/>
            <person name="Howarth C."/>
            <person name="Jen D."/>
            <person name="Larson L."/>
            <person name="Lewis B."/>
            <person name="Mehta T."/>
            <person name="Park D."/>
            <person name="Pearson M."/>
            <person name="Roberts A."/>
            <person name="Saif S."/>
            <person name="Shenoy N."/>
            <person name="Sisk P."/>
            <person name="Stolte C."/>
            <person name="Sykes S."/>
            <person name="Thomson T."/>
            <person name="Walk T."/>
            <person name="White J."/>
            <person name="Yandava C."/>
            <person name="Burger G."/>
            <person name="Gray M.W."/>
            <person name="Holland P.W.H."/>
            <person name="King N."/>
            <person name="Lang F.B.F."/>
            <person name="Roger A.J."/>
            <person name="Ruiz-Trillo I."/>
            <person name="Lander E."/>
            <person name="Nusbaum C."/>
        </authorList>
    </citation>
    <scope>NUCLEOTIDE SEQUENCE [LARGE SCALE GENOMIC DNA]</scope>
    <source>
        <strain evidence="5 6">DAOM BR117</strain>
    </source>
</reference>
<accession>A0A0L0HW83</accession>
<dbReference type="VEuPathDB" id="FungiDB:SPPG_00833"/>
<evidence type="ECO:0000259" key="4">
    <source>
        <dbReference type="Pfam" id="PF03372"/>
    </source>
</evidence>
<dbReference type="FunCoup" id="A0A0L0HW83">
    <property type="interactions" value="258"/>
</dbReference>
<dbReference type="Gene3D" id="3.60.10.10">
    <property type="entry name" value="Endonuclease/exonuclease/phosphatase"/>
    <property type="match status" value="1"/>
</dbReference>
<proteinExistence type="inferred from homology"/>
<feature type="region of interest" description="Disordered" evidence="3">
    <location>
        <begin position="1"/>
        <end position="82"/>
    </location>
</feature>
<dbReference type="GO" id="GO:0000175">
    <property type="term" value="F:3'-5'-RNA exonuclease activity"/>
    <property type="evidence" value="ECO:0007669"/>
    <property type="project" value="TreeGrafter"/>
</dbReference>
<dbReference type="InterPro" id="IPR005135">
    <property type="entry name" value="Endo/exonuclease/phosphatase"/>
</dbReference>
<dbReference type="AlphaFoldDB" id="A0A0L0HW83"/>
<feature type="compositionally biased region" description="Pro residues" evidence="3">
    <location>
        <begin position="53"/>
        <end position="66"/>
    </location>
</feature>
<dbReference type="GeneID" id="27684538"/>
<dbReference type="Proteomes" id="UP000053201">
    <property type="component" value="Unassembled WGS sequence"/>
</dbReference>
<feature type="compositionally biased region" description="Basic residues" evidence="3">
    <location>
        <begin position="40"/>
        <end position="49"/>
    </location>
</feature>
<keyword evidence="6" id="KW-1185">Reference proteome</keyword>
<comment type="similarity">
    <text evidence="1">Belongs to the CCR4/nocturin family.</text>
</comment>
<feature type="region of interest" description="Disordered" evidence="3">
    <location>
        <begin position="321"/>
        <end position="346"/>
    </location>
</feature>
<dbReference type="GO" id="GO:0006139">
    <property type="term" value="P:nucleobase-containing compound metabolic process"/>
    <property type="evidence" value="ECO:0007669"/>
    <property type="project" value="UniProtKB-ARBA"/>
</dbReference>
<name>A0A0L0HW83_SPIPD</name>
<evidence type="ECO:0000313" key="6">
    <source>
        <dbReference type="Proteomes" id="UP000053201"/>
    </source>
</evidence>
<dbReference type="InterPro" id="IPR036691">
    <property type="entry name" value="Endo/exonu/phosph_ase_sf"/>
</dbReference>